<feature type="domain" description="Helicase HerA central" evidence="1">
    <location>
        <begin position="211"/>
        <end position="264"/>
    </location>
</feature>
<name>A0A3S1C372_ANAVA</name>
<dbReference type="Proteomes" id="UP000276103">
    <property type="component" value="Unassembled WGS sequence"/>
</dbReference>
<dbReference type="AlphaFoldDB" id="A0A3S1C372"/>
<gene>
    <name evidence="2" type="ORF">DSM107003_30140</name>
</gene>
<organism evidence="2 3">
    <name type="scientific">Trichormus variabilis SAG 1403-4b</name>
    <dbReference type="NCBI Taxonomy" id="447716"/>
    <lineage>
        <taxon>Bacteria</taxon>
        <taxon>Bacillati</taxon>
        <taxon>Cyanobacteriota</taxon>
        <taxon>Cyanophyceae</taxon>
        <taxon>Nostocales</taxon>
        <taxon>Nostocaceae</taxon>
        <taxon>Trichormus</taxon>
    </lineage>
</organism>
<keyword evidence="3" id="KW-1185">Reference proteome</keyword>
<dbReference type="PANTHER" id="PTHR42957:SF1">
    <property type="entry name" value="HELICASE MJ1565-RELATED"/>
    <property type="match status" value="1"/>
</dbReference>
<reference evidence="2 3" key="1">
    <citation type="journal article" date="2019" name="Genome Biol. Evol.">
        <title>Day and night: Metabolic profiles and evolutionary relationships of six axenic non-marine cyanobacteria.</title>
        <authorList>
            <person name="Will S.E."/>
            <person name="Henke P."/>
            <person name="Boedeker C."/>
            <person name="Huang S."/>
            <person name="Brinkmann H."/>
            <person name="Rohde M."/>
            <person name="Jarek M."/>
            <person name="Friedl T."/>
            <person name="Seufert S."/>
            <person name="Schumacher M."/>
            <person name="Overmann J."/>
            <person name="Neumann-Schaal M."/>
            <person name="Petersen J."/>
        </authorList>
    </citation>
    <scope>NUCLEOTIDE SEQUENCE [LARGE SCALE GENOMIC DNA]</scope>
    <source>
        <strain evidence="2 3">SAG 1403-4b</strain>
    </source>
</reference>
<accession>A0A3S1C372</accession>
<dbReference type="Gene3D" id="3.40.50.300">
    <property type="entry name" value="P-loop containing nucleotide triphosphate hydrolases"/>
    <property type="match status" value="2"/>
</dbReference>
<proteinExistence type="predicted"/>
<dbReference type="InterPro" id="IPR008571">
    <property type="entry name" value="HerA-like"/>
</dbReference>
<dbReference type="RefSeq" id="WP_127054904.1">
    <property type="nucleotide sequence ID" value="NZ_RSCM01000009.1"/>
</dbReference>
<evidence type="ECO:0000313" key="2">
    <source>
        <dbReference type="EMBL" id="RUS95838.1"/>
    </source>
</evidence>
<comment type="caution">
    <text evidence="2">The sequence shown here is derived from an EMBL/GenBank/DDBJ whole genome shotgun (WGS) entry which is preliminary data.</text>
</comment>
<dbReference type="InterPro" id="IPR002789">
    <property type="entry name" value="HerA_central"/>
</dbReference>
<sequence length="684" mass="78731">MSIIQQLTQIDLFKRNKSTGDWETGIFVGHPFRLSYSKAEILVCDKWKQDAKGIPQGCFLLAYYDNRFSKNRLKKQNELEAILFRVIKPTILPTDREIISSMVEYYKDGIDPDEKEQYQLGQLDSFTRYEFSFSGLECSILGSFYIDENGKTRFGADLENFYSAHNYSVIKPSAEILKAIVNYRDNGNPGGSGDVKIGKVRYSSSRRFQQQEEDVMVYVQAPDFAGKRTALFGMTRTGKSNTVKKIIQSCVEMSNNAPLILDTSDETPEEVLKPLTENNNPKYPIGQIIFDINGEYANPNLQDQGTAIFDLYQEQTVRYSTVPKDGFREMKVNFYEEIENGFELIKSYPTIAEDRTRFVTNFKSIDLIKPEDYDTNYSASTRQDRKIAVYLCCLYRAGFKTSSNFKVKFSASKDVREVVNPNIDPSKGISLEDASNWWEQFWEIYGQDAVFSDYKNKNGREWADEDLKALLVILTRKSNSGGRADCSGFRILKPILEQHTSTIQEPFDQDILNNLRQGKIVIVDLSLGNSAIQAMFSERICQRIFADAISRFTSTRPNNFIQFYFEEAHNLFPKKDDKDLSQIYNRLAKEGAKLNLGLIYATQEVSSISSNILKATQNWFISHLNNEDEIKELRKYYDFSDFTESLIRFSQDTDKGFVRMKTYSNSFVIPVQIDRFPPEKLPEK</sequence>
<dbReference type="SUPFAM" id="SSF52540">
    <property type="entry name" value="P-loop containing nucleoside triphosphate hydrolases"/>
    <property type="match status" value="1"/>
</dbReference>
<protein>
    <recommendedName>
        <fullName evidence="1">Helicase HerA central domain-containing protein</fullName>
    </recommendedName>
</protein>
<evidence type="ECO:0000259" key="1">
    <source>
        <dbReference type="Pfam" id="PF01935"/>
    </source>
</evidence>
<dbReference type="OrthoDB" id="9806951at2"/>
<dbReference type="PANTHER" id="PTHR42957">
    <property type="entry name" value="HELICASE MJ1565-RELATED"/>
    <property type="match status" value="1"/>
</dbReference>
<dbReference type="InterPro" id="IPR027417">
    <property type="entry name" value="P-loop_NTPase"/>
</dbReference>
<dbReference type="Pfam" id="PF01935">
    <property type="entry name" value="DUF87"/>
    <property type="match status" value="1"/>
</dbReference>
<dbReference type="EMBL" id="RSCM01000009">
    <property type="protein sequence ID" value="RUS95838.1"/>
    <property type="molecule type" value="Genomic_DNA"/>
</dbReference>
<evidence type="ECO:0000313" key="3">
    <source>
        <dbReference type="Proteomes" id="UP000276103"/>
    </source>
</evidence>